<name>A0A1G5QP12_9GAMM</name>
<dbReference type="RefSeq" id="WP_092997506.1">
    <property type="nucleotide sequence ID" value="NZ_FMWD01000007.1"/>
</dbReference>
<sequence>MKRIAVFADGTWNSPEHGGATNPLLMARAVRPDAGGVKQVTFYDWGVGTDRRLIAGGLSGEGVDKNIMDCYRFLVHNYERGDRLYFFGFSRGAYTVRSLAGFIRNCGLLRRQYAGQIPAAYRLYRSRSGNSRPSAPKCVAFRQKYAVADITPIEFVGVFDTVGSFGVPLPFWGTLGDRDYLFHDTEPSKIIRHARHAVAIDENRGDFEPTLWDQRSGLDIRQVWFAGTHSDIGGGYKEPGLSHCAGHWMLHEATAFGLQFESHLNDSLVPDPLDKLHNERKGLYLMRAEAIRQISGPLHVSARQRWDADARDYRQKSKALKRLLEAKEHDWSQIELVRTGIGRVESPVVPV</sequence>
<keyword evidence="3" id="KW-1185">Reference proteome</keyword>
<reference evidence="2 3" key="1">
    <citation type="submission" date="2016-10" db="EMBL/GenBank/DDBJ databases">
        <authorList>
            <person name="de Groot N.N."/>
        </authorList>
    </citation>
    <scope>NUCLEOTIDE SEQUENCE [LARGE SCALE GENOMIC DNA]</scope>
    <source>
        <strain evidence="2 3">HLD2</strain>
    </source>
</reference>
<dbReference type="EMBL" id="FMWD01000007">
    <property type="protein sequence ID" value="SCZ63290.1"/>
    <property type="molecule type" value="Genomic_DNA"/>
</dbReference>
<dbReference type="STRING" id="415747.SAMN03097708_02454"/>
<protein>
    <submittedName>
        <fullName evidence="2">Uncharacterized alpha/beta hydrolase domain</fullName>
    </submittedName>
</protein>
<dbReference type="SUPFAM" id="SSF53474">
    <property type="entry name" value="alpha/beta-Hydrolases"/>
    <property type="match status" value="1"/>
</dbReference>
<proteinExistence type="predicted"/>
<dbReference type="PANTHER" id="PTHR33840">
    <property type="match status" value="1"/>
</dbReference>
<dbReference type="Pfam" id="PF09994">
    <property type="entry name" value="T6SS_Tle1-like_cat"/>
    <property type="match status" value="1"/>
</dbReference>
<evidence type="ECO:0000313" key="2">
    <source>
        <dbReference type="EMBL" id="SCZ63290.1"/>
    </source>
</evidence>
<feature type="domain" description="T6SS Phospholipase effector Tle1-like catalytic" evidence="1">
    <location>
        <begin position="2"/>
        <end position="252"/>
    </location>
</feature>
<dbReference type="InterPro" id="IPR029058">
    <property type="entry name" value="AB_hydrolase_fold"/>
</dbReference>
<organism evidence="2 3">
    <name type="scientific">Thiohalomonas denitrificans</name>
    <dbReference type="NCBI Taxonomy" id="415747"/>
    <lineage>
        <taxon>Bacteria</taxon>
        <taxon>Pseudomonadati</taxon>
        <taxon>Pseudomonadota</taxon>
        <taxon>Gammaproteobacteria</taxon>
        <taxon>Thiohalomonadales</taxon>
        <taxon>Thiohalomonadaceae</taxon>
        <taxon>Thiohalomonas</taxon>
    </lineage>
</organism>
<dbReference type="OrthoDB" id="4378831at2"/>
<keyword evidence="2" id="KW-0378">Hydrolase</keyword>
<evidence type="ECO:0000313" key="3">
    <source>
        <dbReference type="Proteomes" id="UP000199648"/>
    </source>
</evidence>
<accession>A0A1G5QP12</accession>
<dbReference type="PANTHER" id="PTHR33840:SF1">
    <property type="entry name" value="TLE1 PHOSPHOLIPASE DOMAIN-CONTAINING PROTEIN"/>
    <property type="match status" value="1"/>
</dbReference>
<dbReference type="InterPro" id="IPR018712">
    <property type="entry name" value="Tle1-like_cat"/>
</dbReference>
<dbReference type="Proteomes" id="UP000199648">
    <property type="component" value="Unassembled WGS sequence"/>
</dbReference>
<evidence type="ECO:0000259" key="1">
    <source>
        <dbReference type="Pfam" id="PF09994"/>
    </source>
</evidence>
<gene>
    <name evidence="2" type="ORF">SAMN03097708_02454</name>
</gene>
<dbReference type="AlphaFoldDB" id="A0A1G5QP12"/>
<dbReference type="GO" id="GO:0016787">
    <property type="term" value="F:hydrolase activity"/>
    <property type="evidence" value="ECO:0007669"/>
    <property type="project" value="UniProtKB-KW"/>
</dbReference>